<dbReference type="InterPro" id="IPR051199">
    <property type="entry name" value="LPS_LOS_Heptosyltrfase"/>
</dbReference>
<keyword evidence="2 3" id="KW-0808">Transferase</keyword>
<name>A0A562U2J5_9SPHI</name>
<dbReference type="CDD" id="cd03789">
    <property type="entry name" value="GT9_LPS_heptosyltransferase"/>
    <property type="match status" value="1"/>
</dbReference>
<dbReference type="PANTHER" id="PTHR30160">
    <property type="entry name" value="TETRAACYLDISACCHARIDE 4'-KINASE-RELATED"/>
    <property type="match status" value="1"/>
</dbReference>
<dbReference type="GO" id="GO:0005829">
    <property type="term" value="C:cytosol"/>
    <property type="evidence" value="ECO:0007669"/>
    <property type="project" value="TreeGrafter"/>
</dbReference>
<dbReference type="OrthoDB" id="9797795at2"/>
<reference evidence="3 4" key="1">
    <citation type="submission" date="2019-07" db="EMBL/GenBank/DDBJ databases">
        <title>Genomic Encyclopedia of Archaeal and Bacterial Type Strains, Phase II (KMG-II): from individual species to whole genera.</title>
        <authorList>
            <person name="Goeker M."/>
        </authorList>
    </citation>
    <scope>NUCLEOTIDE SEQUENCE [LARGE SCALE GENOMIC DNA]</scope>
    <source>
        <strain evidence="3 4">ATCC BAA-1854</strain>
    </source>
</reference>
<sequence length="379" mass="43231">MVIKNRNLFRVCRLILLKLPLLFRFFAKFRDEQKRLLIIKTDAIGDYVLFRNYLEVVRQSDQFKDYEIDLLGNTLWKDIALTYDASFISNFYFCSPDKLYEAPVKLLKLAWQLYKNNYQVVLQPSFTRVFITDGLAAFTVAKQIIGFESDTEGIPAQYKKKTDKFYTSRLILQPNIYFEFERTRFFFQSVLNCSINLSGPSIPVRNEMKNGIVIFPGAGTVKRGWERERFLDLIKLIITNTQQPIYLAGGPAETLIGDYLTANLPTQNVENLIGKTSLPQLIELIGRASLVIANETSAIHIAVATKTKSICILGGGHFGRFAPYSDGFENAPVCLFEKMECYNCNWECKFTTLPNQPHPCISNVGFAKVQQASLQLLQA</sequence>
<protein>
    <submittedName>
        <fullName evidence="3">ADP-heptose:LPS heptosyltransferase</fullName>
    </submittedName>
</protein>
<organism evidence="3 4">
    <name type="scientific">Mucilaginibacter frigoritolerans</name>
    <dbReference type="NCBI Taxonomy" id="652788"/>
    <lineage>
        <taxon>Bacteria</taxon>
        <taxon>Pseudomonadati</taxon>
        <taxon>Bacteroidota</taxon>
        <taxon>Sphingobacteriia</taxon>
        <taxon>Sphingobacteriales</taxon>
        <taxon>Sphingobacteriaceae</taxon>
        <taxon>Mucilaginibacter</taxon>
    </lineage>
</organism>
<dbReference type="EMBL" id="VLLI01000006">
    <property type="protein sequence ID" value="TWI99953.1"/>
    <property type="molecule type" value="Genomic_DNA"/>
</dbReference>
<gene>
    <name evidence="3" type="ORF">JN11_02369</name>
</gene>
<dbReference type="GO" id="GO:0008713">
    <property type="term" value="F:ADP-heptose-lipopolysaccharide heptosyltransferase activity"/>
    <property type="evidence" value="ECO:0007669"/>
    <property type="project" value="TreeGrafter"/>
</dbReference>
<proteinExistence type="predicted"/>
<dbReference type="Pfam" id="PF01075">
    <property type="entry name" value="Glyco_transf_9"/>
    <property type="match status" value="1"/>
</dbReference>
<accession>A0A562U2J5</accession>
<dbReference type="Proteomes" id="UP000317010">
    <property type="component" value="Unassembled WGS sequence"/>
</dbReference>
<dbReference type="AlphaFoldDB" id="A0A562U2J5"/>
<evidence type="ECO:0000256" key="1">
    <source>
        <dbReference type="ARBA" id="ARBA00022676"/>
    </source>
</evidence>
<dbReference type="Gene3D" id="3.40.50.2000">
    <property type="entry name" value="Glycogen Phosphorylase B"/>
    <property type="match status" value="2"/>
</dbReference>
<keyword evidence="4" id="KW-1185">Reference proteome</keyword>
<dbReference type="InterPro" id="IPR002201">
    <property type="entry name" value="Glyco_trans_9"/>
</dbReference>
<dbReference type="GO" id="GO:0009244">
    <property type="term" value="P:lipopolysaccharide core region biosynthetic process"/>
    <property type="evidence" value="ECO:0007669"/>
    <property type="project" value="TreeGrafter"/>
</dbReference>
<keyword evidence="1" id="KW-0328">Glycosyltransferase</keyword>
<dbReference type="RefSeq" id="WP_144912725.1">
    <property type="nucleotide sequence ID" value="NZ_VLLI01000006.1"/>
</dbReference>
<evidence type="ECO:0000256" key="2">
    <source>
        <dbReference type="ARBA" id="ARBA00022679"/>
    </source>
</evidence>
<dbReference type="SUPFAM" id="SSF53756">
    <property type="entry name" value="UDP-Glycosyltransferase/glycogen phosphorylase"/>
    <property type="match status" value="1"/>
</dbReference>
<evidence type="ECO:0000313" key="4">
    <source>
        <dbReference type="Proteomes" id="UP000317010"/>
    </source>
</evidence>
<evidence type="ECO:0000313" key="3">
    <source>
        <dbReference type="EMBL" id="TWI99953.1"/>
    </source>
</evidence>
<comment type="caution">
    <text evidence="3">The sequence shown here is derived from an EMBL/GenBank/DDBJ whole genome shotgun (WGS) entry which is preliminary data.</text>
</comment>